<keyword evidence="2" id="KW-1185">Reference proteome</keyword>
<organism evidence="1 2">
    <name type="scientific">Edaphosphingomonas laterariae</name>
    <dbReference type="NCBI Taxonomy" id="861865"/>
    <lineage>
        <taxon>Bacteria</taxon>
        <taxon>Pseudomonadati</taxon>
        <taxon>Pseudomonadota</taxon>
        <taxon>Alphaproteobacteria</taxon>
        <taxon>Sphingomonadales</taxon>
        <taxon>Rhizorhabdaceae</taxon>
        <taxon>Edaphosphingomonas</taxon>
    </lineage>
</organism>
<evidence type="ECO:0000313" key="1">
    <source>
        <dbReference type="EMBL" id="SNT23326.1"/>
    </source>
</evidence>
<dbReference type="EMBL" id="FZOS01000067">
    <property type="protein sequence ID" value="SNT23326.1"/>
    <property type="molecule type" value="Genomic_DNA"/>
</dbReference>
<name>A0A239KY83_9SPHN</name>
<proteinExistence type="predicted"/>
<gene>
    <name evidence="1" type="ORF">SAMN06295912_1673</name>
</gene>
<sequence length="72" mass="8031">MGALEARLLIGGYAVVRIRHQESPCLEAPDLILMPFPQDVIMTFASYALDSAVRRTRRSLPRGLFMITLAGR</sequence>
<dbReference type="Proteomes" id="UP000198281">
    <property type="component" value="Unassembled WGS sequence"/>
</dbReference>
<evidence type="ECO:0000313" key="2">
    <source>
        <dbReference type="Proteomes" id="UP000198281"/>
    </source>
</evidence>
<reference evidence="2" key="1">
    <citation type="submission" date="2017-06" db="EMBL/GenBank/DDBJ databases">
        <authorList>
            <person name="Varghese N."/>
            <person name="Submissions S."/>
        </authorList>
    </citation>
    <scope>NUCLEOTIDE SEQUENCE [LARGE SCALE GENOMIC DNA]</scope>
    <source>
        <strain evidence="2">LNB2</strain>
    </source>
</reference>
<accession>A0A239KY83</accession>
<dbReference type="AlphaFoldDB" id="A0A239KY83"/>
<protein>
    <submittedName>
        <fullName evidence="1">Uncharacterized protein</fullName>
    </submittedName>
</protein>